<comment type="caution">
    <text evidence="1">The sequence shown here is derived from an EMBL/GenBank/DDBJ whole genome shotgun (WGS) entry which is preliminary data.</text>
</comment>
<reference evidence="1 2" key="1">
    <citation type="submission" date="2024-01" db="EMBL/GenBank/DDBJ databases">
        <title>The genome of the rayed Mediterranean limpet Patella caerulea (Linnaeus, 1758).</title>
        <authorList>
            <person name="Anh-Thu Weber A."/>
            <person name="Halstead-Nussloch G."/>
        </authorList>
    </citation>
    <scope>NUCLEOTIDE SEQUENCE [LARGE SCALE GENOMIC DNA]</scope>
    <source>
        <strain evidence="1">AATW-2023a</strain>
        <tissue evidence="1">Whole specimen</tissue>
    </source>
</reference>
<proteinExistence type="predicted"/>
<accession>A0AAN8G9I5</accession>
<evidence type="ECO:0000313" key="2">
    <source>
        <dbReference type="Proteomes" id="UP001347796"/>
    </source>
</evidence>
<name>A0AAN8G9I5_PATCE</name>
<dbReference type="PANTHER" id="PTHR10773">
    <property type="entry name" value="DNA-DIRECTED RNA POLYMERASES I, II, AND III SUBUNIT RPABC2"/>
    <property type="match status" value="1"/>
</dbReference>
<gene>
    <name evidence="1" type="ORF">SNE40_019864</name>
</gene>
<dbReference type="PANTHER" id="PTHR10773:SF19">
    <property type="match status" value="1"/>
</dbReference>
<dbReference type="AlphaFoldDB" id="A0AAN8G9I5"/>
<dbReference type="EMBL" id="JAZGQO010000015">
    <property type="protein sequence ID" value="KAK6168673.1"/>
    <property type="molecule type" value="Genomic_DNA"/>
</dbReference>
<organism evidence="1 2">
    <name type="scientific">Patella caerulea</name>
    <name type="common">Rayed Mediterranean limpet</name>
    <dbReference type="NCBI Taxonomy" id="87958"/>
    <lineage>
        <taxon>Eukaryota</taxon>
        <taxon>Metazoa</taxon>
        <taxon>Spiralia</taxon>
        <taxon>Lophotrochozoa</taxon>
        <taxon>Mollusca</taxon>
        <taxon>Gastropoda</taxon>
        <taxon>Patellogastropoda</taxon>
        <taxon>Patelloidea</taxon>
        <taxon>Patellidae</taxon>
        <taxon>Patella</taxon>
    </lineage>
</organism>
<protein>
    <submittedName>
        <fullName evidence="1">Uncharacterized protein</fullName>
    </submittedName>
</protein>
<evidence type="ECO:0000313" key="1">
    <source>
        <dbReference type="EMBL" id="KAK6168673.1"/>
    </source>
</evidence>
<dbReference type="Proteomes" id="UP001347796">
    <property type="component" value="Unassembled WGS sequence"/>
</dbReference>
<keyword evidence="2" id="KW-1185">Reference proteome</keyword>
<sequence length="314" mass="36691">MNFYDRRKWVWNNVQQSNIKRVTAKRATSRRRFTYTYRFRTPEESGGGLHDVCKPFFLSTLGYDQKSDSAIMRCLQSAPSDSLNPNSDQRGKHVPNNKLDQIKIFAHIFRYNPSVHHYRREHAPNRLYLPSEITIKDMHEHYVQNIEKISIESYGKCVVAKNISFTVLGSEECEECKKFHEHKKTHENGSDIKDCEQCLNHDHHIKRRDETRIAYKSDVEKSLLDETYFYSSADLQKVIMLPGMPGEKTSAFTRRIVAFNETFASLGQTKTKVTALWHEAISGRNASDIASTFWNFFKQHLRDKKHIVIAQLRT</sequence>